<dbReference type="Gene3D" id="3.30.420.10">
    <property type="entry name" value="Ribonuclease H-like superfamily/Ribonuclease H"/>
    <property type="match status" value="1"/>
</dbReference>
<dbReference type="OrthoDB" id="2206780at2759"/>
<dbReference type="STRING" id="101091.A0A1C7MVL0"/>
<dbReference type="InterPro" id="IPR036397">
    <property type="entry name" value="RNaseH_sf"/>
</dbReference>
<dbReference type="GO" id="GO:0003676">
    <property type="term" value="F:nucleic acid binding"/>
    <property type="evidence" value="ECO:0007669"/>
    <property type="project" value="InterPro"/>
</dbReference>
<dbReference type="GO" id="GO:0015074">
    <property type="term" value="P:DNA integration"/>
    <property type="evidence" value="ECO:0007669"/>
    <property type="project" value="InterPro"/>
</dbReference>
<feature type="domain" description="Integrase catalytic" evidence="1">
    <location>
        <begin position="1"/>
        <end position="61"/>
    </location>
</feature>
<evidence type="ECO:0000313" key="3">
    <source>
        <dbReference type="Proteomes" id="UP000093000"/>
    </source>
</evidence>
<evidence type="ECO:0000313" key="2">
    <source>
        <dbReference type="EMBL" id="OBZ80797.1"/>
    </source>
</evidence>
<reference evidence="2 3" key="1">
    <citation type="submission" date="2016-03" db="EMBL/GenBank/DDBJ databases">
        <title>Choanephora cucurbitarum.</title>
        <authorList>
            <person name="Min B."/>
            <person name="Park H."/>
            <person name="Park J.-H."/>
            <person name="Shin H.-D."/>
            <person name="Choi I.-G."/>
        </authorList>
    </citation>
    <scope>NUCLEOTIDE SEQUENCE [LARGE SCALE GENOMIC DNA]</scope>
    <source>
        <strain evidence="2 3">KUS-F28377</strain>
    </source>
</reference>
<protein>
    <recommendedName>
        <fullName evidence="1">Integrase catalytic domain-containing protein</fullName>
    </recommendedName>
</protein>
<dbReference type="InterPro" id="IPR001584">
    <property type="entry name" value="Integrase_cat-core"/>
</dbReference>
<dbReference type="Proteomes" id="UP000093000">
    <property type="component" value="Unassembled WGS sequence"/>
</dbReference>
<sequence length="87" mass="9986">MEYLFKWAITVALPTVTSHQIAEILLFEVVLKFGTPTRLVTDNGRNLISDALTQICRRLGITRSRKSSRIIQKALLENQRSWGIQMK</sequence>
<dbReference type="GO" id="GO:0005634">
    <property type="term" value="C:nucleus"/>
    <property type="evidence" value="ECO:0007669"/>
    <property type="project" value="UniProtKB-ARBA"/>
</dbReference>
<name>A0A1C7MVL0_9FUNG</name>
<dbReference type="EMBL" id="LUGH01001719">
    <property type="protein sequence ID" value="OBZ80797.1"/>
    <property type="molecule type" value="Genomic_DNA"/>
</dbReference>
<accession>A0A1C7MVL0</accession>
<evidence type="ECO:0000259" key="1">
    <source>
        <dbReference type="PROSITE" id="PS50994"/>
    </source>
</evidence>
<dbReference type="SUPFAM" id="SSF53098">
    <property type="entry name" value="Ribonuclease H-like"/>
    <property type="match status" value="1"/>
</dbReference>
<dbReference type="PROSITE" id="PS50994">
    <property type="entry name" value="INTEGRASE"/>
    <property type="match status" value="1"/>
</dbReference>
<keyword evidence="3" id="KW-1185">Reference proteome</keyword>
<proteinExistence type="predicted"/>
<dbReference type="InParanoid" id="A0A1C7MVL0"/>
<dbReference type="AlphaFoldDB" id="A0A1C7MVL0"/>
<comment type="caution">
    <text evidence="2">The sequence shown here is derived from an EMBL/GenBank/DDBJ whole genome shotgun (WGS) entry which is preliminary data.</text>
</comment>
<organism evidence="2 3">
    <name type="scientific">Choanephora cucurbitarum</name>
    <dbReference type="NCBI Taxonomy" id="101091"/>
    <lineage>
        <taxon>Eukaryota</taxon>
        <taxon>Fungi</taxon>
        <taxon>Fungi incertae sedis</taxon>
        <taxon>Mucoromycota</taxon>
        <taxon>Mucoromycotina</taxon>
        <taxon>Mucoromycetes</taxon>
        <taxon>Mucorales</taxon>
        <taxon>Mucorineae</taxon>
        <taxon>Choanephoraceae</taxon>
        <taxon>Choanephoroideae</taxon>
        <taxon>Choanephora</taxon>
    </lineage>
</organism>
<gene>
    <name evidence="2" type="ORF">A0J61_11155</name>
</gene>
<dbReference type="InterPro" id="IPR012337">
    <property type="entry name" value="RNaseH-like_sf"/>
</dbReference>